<dbReference type="AlphaFoldDB" id="A0A1E3GT04"/>
<dbReference type="InterPro" id="IPR025194">
    <property type="entry name" value="RodZ-like_C"/>
</dbReference>
<evidence type="ECO:0000256" key="1">
    <source>
        <dbReference type="SAM" id="Phobius"/>
    </source>
</evidence>
<dbReference type="GO" id="GO:0003677">
    <property type="term" value="F:DNA binding"/>
    <property type="evidence" value="ECO:0007669"/>
    <property type="project" value="InterPro"/>
</dbReference>
<dbReference type="PANTHER" id="PTHR34475">
    <property type="match status" value="1"/>
</dbReference>
<dbReference type="Pfam" id="PF13464">
    <property type="entry name" value="RodZ_C"/>
    <property type="match status" value="1"/>
</dbReference>
<dbReference type="STRING" id="291169.A9E74_01084"/>
<dbReference type="InterPro" id="IPR050400">
    <property type="entry name" value="Bact_Cytoskel_RodZ"/>
</dbReference>
<reference evidence="3 4" key="1">
    <citation type="submission" date="2016-07" db="EMBL/GenBank/DDBJ databases">
        <title>Draft Genome Sequence of Methylophaga muralis Bur 1.</title>
        <authorList>
            <person name="Vasilenko O.V."/>
            <person name="Doronina N.V."/>
            <person name="Shmareva M.N."/>
            <person name="Tarlachkov S.V."/>
            <person name="Mustakhimov I."/>
            <person name="Trotsenko Y.A."/>
        </authorList>
    </citation>
    <scope>NUCLEOTIDE SEQUENCE [LARGE SCALE GENOMIC DNA]</scope>
    <source>
        <strain evidence="3 4">Bur 1</strain>
    </source>
</reference>
<dbReference type="PANTHER" id="PTHR34475:SF1">
    <property type="entry name" value="CYTOSKELETON PROTEIN RODZ"/>
    <property type="match status" value="1"/>
</dbReference>
<dbReference type="EMBL" id="MCRI01000008">
    <property type="protein sequence ID" value="ODN67183.1"/>
    <property type="molecule type" value="Genomic_DNA"/>
</dbReference>
<gene>
    <name evidence="3" type="primary">rodZ</name>
    <name evidence="3" type="ORF">A9E74_01084</name>
</gene>
<keyword evidence="1" id="KW-0472">Membrane</keyword>
<dbReference type="PATRIC" id="fig|291169.3.peg.1090"/>
<keyword evidence="4" id="KW-1185">Reference proteome</keyword>
<dbReference type="InterPro" id="IPR001387">
    <property type="entry name" value="Cro/C1-type_HTH"/>
</dbReference>
<evidence type="ECO:0000259" key="2">
    <source>
        <dbReference type="PROSITE" id="PS50943"/>
    </source>
</evidence>
<dbReference type="Gene3D" id="1.10.260.40">
    <property type="entry name" value="lambda repressor-like DNA-binding domains"/>
    <property type="match status" value="1"/>
</dbReference>
<feature type="domain" description="HTH cro/C1-type" evidence="2">
    <location>
        <begin position="22"/>
        <end position="51"/>
    </location>
</feature>
<organism evidence="3 4">
    <name type="scientific">Methylophaga muralis</name>
    <dbReference type="NCBI Taxonomy" id="291169"/>
    <lineage>
        <taxon>Bacteria</taxon>
        <taxon>Pseudomonadati</taxon>
        <taxon>Pseudomonadota</taxon>
        <taxon>Gammaproteobacteria</taxon>
        <taxon>Thiotrichales</taxon>
        <taxon>Piscirickettsiaceae</taxon>
        <taxon>Methylophaga</taxon>
    </lineage>
</organism>
<dbReference type="InterPro" id="IPR010982">
    <property type="entry name" value="Lambda_DNA-bd_dom_sf"/>
</dbReference>
<evidence type="ECO:0000313" key="4">
    <source>
        <dbReference type="Proteomes" id="UP000094379"/>
    </source>
</evidence>
<dbReference type="SUPFAM" id="SSF47413">
    <property type="entry name" value="lambda repressor-like DNA-binding domains"/>
    <property type="match status" value="1"/>
</dbReference>
<dbReference type="RefSeq" id="WP_069295602.1">
    <property type="nucleotide sequence ID" value="NZ_MCRI01000008.1"/>
</dbReference>
<dbReference type="CDD" id="cd00093">
    <property type="entry name" value="HTH_XRE"/>
    <property type="match status" value="1"/>
</dbReference>
<protein>
    <submittedName>
        <fullName evidence="3">Cytoskeleton protein RodZ</fullName>
    </submittedName>
</protein>
<dbReference type="Proteomes" id="UP000094379">
    <property type="component" value="Unassembled WGS sequence"/>
</dbReference>
<name>A0A1E3GT04_9GAMM</name>
<dbReference type="PROSITE" id="PS50943">
    <property type="entry name" value="HTH_CROC1"/>
    <property type="match status" value="1"/>
</dbReference>
<proteinExistence type="predicted"/>
<accession>A0A1E3GT04</accession>
<keyword evidence="1" id="KW-1133">Transmembrane helix</keyword>
<feature type="transmembrane region" description="Helical" evidence="1">
    <location>
        <begin position="114"/>
        <end position="133"/>
    </location>
</feature>
<dbReference type="Pfam" id="PF13413">
    <property type="entry name" value="HTH_25"/>
    <property type="match status" value="1"/>
</dbReference>
<comment type="caution">
    <text evidence="3">The sequence shown here is derived from an EMBL/GenBank/DDBJ whole genome shotgun (WGS) entry which is preliminary data.</text>
</comment>
<keyword evidence="1" id="KW-0812">Transmembrane</keyword>
<sequence>MTESHTEEASVVSSTADVGKRLREAREAKKISITDAAAQLRVTRDAIVHLEEQNWDRLHGRTYARGYFLSYAKFLGLPQDEMLAGFNIEFNETIDHRTPSIAPIQQIRPAKSSFQLLPFLLLIIVGILAWFAYQQWQLTQTDNQISDIPNQPLIEPLDPLETSEMSPIPDTESATEQFVDIDEPLISSEELAEDLIQNDSSQVDPIPVMAESELEATAPTVAEDSSQKNLIIGINSDCWVEVRDANQQVLISRVVRGGNTVELTGTSPLQVSLGQANAASVRFDGEIIDISGYTRGNVARFTLGADS</sequence>
<evidence type="ECO:0000313" key="3">
    <source>
        <dbReference type="EMBL" id="ODN67183.1"/>
    </source>
</evidence>